<reference evidence="1" key="4">
    <citation type="submission" date="2025-09" db="UniProtKB">
        <authorList>
            <consortium name="Ensembl"/>
        </authorList>
    </citation>
    <scope>IDENTIFICATION</scope>
    <source>
        <strain evidence="1">C57BL/6J</strain>
    </source>
</reference>
<dbReference type="MGI" id="MGI:4439579">
    <property type="gene designation" value="Traj19"/>
</dbReference>
<name>A0A0G2JDX6_MOUSE</name>
<organism evidence="1 3">
    <name type="scientific">Mus musculus</name>
    <name type="common">Mouse</name>
    <dbReference type="NCBI Taxonomy" id="10090"/>
    <lineage>
        <taxon>Eukaryota</taxon>
        <taxon>Metazoa</taxon>
        <taxon>Chordata</taxon>
        <taxon>Craniata</taxon>
        <taxon>Vertebrata</taxon>
        <taxon>Euteleostomi</taxon>
        <taxon>Mammalia</taxon>
        <taxon>Eutheria</taxon>
        <taxon>Euarchontoglires</taxon>
        <taxon>Glires</taxon>
        <taxon>Rodentia</taxon>
        <taxon>Myomorpha</taxon>
        <taxon>Muroidea</taxon>
        <taxon>Muridae</taxon>
        <taxon>Murinae</taxon>
        <taxon>Mus</taxon>
        <taxon>Mus</taxon>
    </lineage>
</organism>
<dbReference type="AlphaFoldDB" id="A0A0G2JDX6"/>
<dbReference type="Proteomes" id="UP000000589">
    <property type="component" value="Chromosome 14"/>
</dbReference>
<dbReference type="VEuPathDB" id="HostDB:ENSMUSG00000076910"/>
<reference evidence="1 3" key="2">
    <citation type="journal article" date="2011" name="PLoS Biol.">
        <title>Modernizing reference genome assemblies.</title>
        <authorList>
            <person name="Church D.M."/>
            <person name="Schneider V.A."/>
            <person name="Graves T."/>
            <person name="Auger K."/>
            <person name="Cunningham F."/>
            <person name="Bouk N."/>
            <person name="Chen H.C."/>
            <person name="Agarwala R."/>
            <person name="McLaren W.M."/>
            <person name="Ritchie G.R."/>
            <person name="Albracht D."/>
            <person name="Kremitzki M."/>
            <person name="Rock S."/>
            <person name="Kotkiewicz H."/>
            <person name="Kremitzki C."/>
            <person name="Wollam A."/>
            <person name="Trani L."/>
            <person name="Fulton L."/>
            <person name="Fulton R."/>
            <person name="Matthews L."/>
            <person name="Whitehead S."/>
            <person name="Chow W."/>
            <person name="Torrance J."/>
            <person name="Dunn M."/>
            <person name="Harden G."/>
            <person name="Threadgold G."/>
            <person name="Wood J."/>
            <person name="Collins J."/>
            <person name="Heath P."/>
            <person name="Griffiths G."/>
            <person name="Pelan S."/>
            <person name="Grafham D."/>
            <person name="Eichler E.E."/>
            <person name="Weinstock G."/>
            <person name="Mardis E.R."/>
            <person name="Wilson R.K."/>
            <person name="Howe K."/>
            <person name="Flicek P."/>
            <person name="Hubbard T."/>
        </authorList>
    </citation>
    <scope>NUCLEOTIDE SEQUENCE [LARGE SCALE GENOMIC DNA]</scope>
    <source>
        <strain evidence="1 3">C57BL/6J</strain>
    </source>
</reference>
<keyword evidence="3" id="KW-1185">Reference proteome</keyword>
<evidence type="ECO:0000313" key="3">
    <source>
        <dbReference type="Proteomes" id="UP000000589"/>
    </source>
</evidence>
<sequence length="20" mass="2291">IYRGFHKFSSGIESKHNVSP</sequence>
<gene>
    <name evidence="1 2" type="primary">Traj19</name>
</gene>
<reference evidence="1" key="3">
    <citation type="submission" date="2025-08" db="UniProtKB">
        <authorList>
            <consortium name="Ensembl"/>
        </authorList>
    </citation>
    <scope>IDENTIFICATION</scope>
    <source>
        <strain evidence="1">C57BL/6J</strain>
    </source>
</reference>
<accession>A0A0G2JDX6</accession>
<feature type="non-terminal residue" evidence="1">
    <location>
        <position position="1"/>
    </location>
</feature>
<evidence type="ECO:0000313" key="1">
    <source>
        <dbReference type="Ensembl" id="ENSMUSP00000142545.2"/>
    </source>
</evidence>
<proteinExistence type="predicted"/>
<evidence type="ECO:0000313" key="2">
    <source>
        <dbReference type="MGI" id="MGI:4439579"/>
    </source>
</evidence>
<dbReference type="Ensembl" id="ENSMUST00000103722.2">
    <property type="protein sequence ID" value="ENSMUSP00000142545.2"/>
    <property type="gene ID" value="ENSMUSG00000076910.2"/>
</dbReference>
<dbReference type="AGR" id="MGI:4439579"/>
<feature type="non-terminal residue" evidence="1">
    <location>
        <position position="20"/>
    </location>
</feature>
<dbReference type="GeneTree" id="ENSGT00860000135897"/>
<dbReference type="InParanoid" id="A0A0G2JDX6"/>
<protein>
    <submittedName>
        <fullName evidence="1">T cell receptor alpha joining 19</fullName>
    </submittedName>
</protein>
<reference evidence="1 3" key="1">
    <citation type="journal article" date="2009" name="PLoS Biol.">
        <title>Lineage-specific biology revealed by a finished genome assembly of the mouse.</title>
        <authorList>
            <consortium name="Mouse Genome Sequencing Consortium"/>
            <person name="Church D.M."/>
            <person name="Goodstadt L."/>
            <person name="Hillier L.W."/>
            <person name="Zody M.C."/>
            <person name="Goldstein S."/>
            <person name="She X."/>
            <person name="Bult C.J."/>
            <person name="Agarwala R."/>
            <person name="Cherry J.L."/>
            <person name="DiCuccio M."/>
            <person name="Hlavina W."/>
            <person name="Kapustin Y."/>
            <person name="Meric P."/>
            <person name="Maglott D."/>
            <person name="Birtle Z."/>
            <person name="Marques A.C."/>
            <person name="Graves T."/>
            <person name="Zhou S."/>
            <person name="Teague B."/>
            <person name="Potamousis K."/>
            <person name="Churas C."/>
            <person name="Place M."/>
            <person name="Herschleb J."/>
            <person name="Runnheim R."/>
            <person name="Forrest D."/>
            <person name="Amos-Landgraf J."/>
            <person name="Schwartz D.C."/>
            <person name="Cheng Z."/>
            <person name="Lindblad-Toh K."/>
            <person name="Eichler E.E."/>
            <person name="Ponting C.P."/>
        </authorList>
    </citation>
    <scope>NUCLEOTIDE SEQUENCE [LARGE SCALE GENOMIC DNA]</scope>
    <source>
        <strain evidence="1 3">C57BL/6J</strain>
    </source>
</reference>
<dbReference type="Bgee" id="ENSMUSG00000076910">
    <property type="expression patterns" value="Expressed in thymus and 8 other cell types or tissues"/>
</dbReference>